<gene>
    <name evidence="1" type="ORF">EVAR_47835_1</name>
</gene>
<accession>A0A4C1XWD2</accession>
<dbReference type="EMBL" id="BGZK01000962">
    <property type="protein sequence ID" value="GBP66579.1"/>
    <property type="molecule type" value="Genomic_DNA"/>
</dbReference>
<evidence type="ECO:0000313" key="1">
    <source>
        <dbReference type="EMBL" id="GBP66579.1"/>
    </source>
</evidence>
<keyword evidence="2" id="KW-1185">Reference proteome</keyword>
<comment type="caution">
    <text evidence="1">The sequence shown here is derived from an EMBL/GenBank/DDBJ whole genome shotgun (WGS) entry which is preliminary data.</text>
</comment>
<reference evidence="1 2" key="1">
    <citation type="journal article" date="2019" name="Commun. Biol.">
        <title>The bagworm genome reveals a unique fibroin gene that provides high tensile strength.</title>
        <authorList>
            <person name="Kono N."/>
            <person name="Nakamura H."/>
            <person name="Ohtoshi R."/>
            <person name="Tomita M."/>
            <person name="Numata K."/>
            <person name="Arakawa K."/>
        </authorList>
    </citation>
    <scope>NUCLEOTIDE SEQUENCE [LARGE SCALE GENOMIC DNA]</scope>
</reference>
<dbReference type="AlphaFoldDB" id="A0A4C1XWD2"/>
<name>A0A4C1XWD2_EUMVA</name>
<proteinExistence type="predicted"/>
<sequence>MGSSVHCDLNTFTAIANPFAKRGDCGNTLSFLRRPVPSSGTCMGWVDDDNDVSKFRSLTRKKKFEKDSTIWLSEKEAKKTKTEGAKSIAETLSKYLSNSEEKKSGVAEEINQTVETGSNIQIIDIETANIEFLSFNDAAHWPIRESRTHPVRPAHGLRIMDFGPPYPSHEENYKN</sequence>
<dbReference type="Proteomes" id="UP000299102">
    <property type="component" value="Unassembled WGS sequence"/>
</dbReference>
<organism evidence="1 2">
    <name type="scientific">Eumeta variegata</name>
    <name type="common">Bagworm moth</name>
    <name type="synonym">Eumeta japonica</name>
    <dbReference type="NCBI Taxonomy" id="151549"/>
    <lineage>
        <taxon>Eukaryota</taxon>
        <taxon>Metazoa</taxon>
        <taxon>Ecdysozoa</taxon>
        <taxon>Arthropoda</taxon>
        <taxon>Hexapoda</taxon>
        <taxon>Insecta</taxon>
        <taxon>Pterygota</taxon>
        <taxon>Neoptera</taxon>
        <taxon>Endopterygota</taxon>
        <taxon>Lepidoptera</taxon>
        <taxon>Glossata</taxon>
        <taxon>Ditrysia</taxon>
        <taxon>Tineoidea</taxon>
        <taxon>Psychidae</taxon>
        <taxon>Oiketicinae</taxon>
        <taxon>Eumeta</taxon>
    </lineage>
</organism>
<protein>
    <submittedName>
        <fullName evidence="1">Uncharacterized protein</fullName>
    </submittedName>
</protein>
<evidence type="ECO:0000313" key="2">
    <source>
        <dbReference type="Proteomes" id="UP000299102"/>
    </source>
</evidence>